<accession>A0A418YIS9</accession>
<dbReference type="RefSeq" id="WP_119909357.1">
    <property type="nucleotide sequence ID" value="NZ_QZCH01000002.1"/>
</dbReference>
<proteinExistence type="predicted"/>
<reference evidence="1 2" key="1">
    <citation type="submission" date="2018-09" db="EMBL/GenBank/DDBJ databases">
        <authorList>
            <person name="Wang F."/>
        </authorList>
    </citation>
    <scope>NUCLEOTIDE SEQUENCE [LARGE SCALE GENOMIC DNA]</scope>
    <source>
        <strain evidence="1 2">PLHSC7-2</strain>
    </source>
</reference>
<dbReference type="Proteomes" id="UP000283255">
    <property type="component" value="Unassembled WGS sequence"/>
</dbReference>
<evidence type="ECO:0000313" key="1">
    <source>
        <dbReference type="EMBL" id="RJG50555.1"/>
    </source>
</evidence>
<gene>
    <name evidence="1" type="ORF">D1Z90_03530</name>
</gene>
<protein>
    <submittedName>
        <fullName evidence="1">Uncharacterized protein</fullName>
    </submittedName>
</protein>
<reference evidence="1 2" key="2">
    <citation type="submission" date="2019-01" db="EMBL/GenBank/DDBJ databases">
        <title>Motilimonas pumilus sp. nov., isolated from the gut of sea cucumber (Apostichopus japonicus).</title>
        <authorList>
            <person name="Wang F.-Q."/>
            <person name="Ren L.-H."/>
            <person name="Lin Y.-W."/>
            <person name="Sun G.-H."/>
            <person name="Du Z.-J."/>
            <person name="Zhao J.-X."/>
            <person name="Liu X.-J."/>
            <person name="Liu L.-J."/>
        </authorList>
    </citation>
    <scope>NUCLEOTIDE SEQUENCE [LARGE SCALE GENOMIC DNA]</scope>
    <source>
        <strain evidence="1 2">PLHSC7-2</strain>
    </source>
</reference>
<keyword evidence="2" id="KW-1185">Reference proteome</keyword>
<name>A0A418YIS9_9GAMM</name>
<dbReference type="EMBL" id="QZCH01000002">
    <property type="protein sequence ID" value="RJG50555.1"/>
    <property type="molecule type" value="Genomic_DNA"/>
</dbReference>
<dbReference type="OrthoDB" id="6404678at2"/>
<comment type="caution">
    <text evidence="1">The sequence shown here is derived from an EMBL/GenBank/DDBJ whole genome shotgun (WGS) entry which is preliminary data.</text>
</comment>
<evidence type="ECO:0000313" key="2">
    <source>
        <dbReference type="Proteomes" id="UP000283255"/>
    </source>
</evidence>
<sequence>MASVLYKVDAFPSQSDLQSITAQILNIELLEDAQEEIIAVGKNLPHFQDDEISTWLNDQAIDYYHNPKLLQNAPLGTLCGLVTALSVVMRRPLLRNQIHPEFKNALLKRFRAFMH</sequence>
<dbReference type="AlphaFoldDB" id="A0A418YIS9"/>
<organism evidence="1 2">
    <name type="scientific">Motilimonas pumila</name>
    <dbReference type="NCBI Taxonomy" id="2303987"/>
    <lineage>
        <taxon>Bacteria</taxon>
        <taxon>Pseudomonadati</taxon>
        <taxon>Pseudomonadota</taxon>
        <taxon>Gammaproteobacteria</taxon>
        <taxon>Alteromonadales</taxon>
        <taxon>Alteromonadales genera incertae sedis</taxon>
        <taxon>Motilimonas</taxon>
    </lineage>
</organism>